<proteinExistence type="predicted"/>
<sequence length="280" mass="34086">MDKNNNILPHGGKFKDIWINQNLIDKLDFFVNKSKMEENDYFYALQIEVDQKFFSRFNQKFPNWIIVKISDDKFKKINPKTNRRVNWYRLYKADYLFVKENYRLKSNNNFFSKIYGDRLKELNLVDTIYINNDIFSIPKNFTDWFFIINFCNSINQQIKLETVKFKNKIFELRDLKIDSLSEAEFIDFYKKMNNSKLRIKNYFNSIKKIRDLLAHFWNYELKDDKGCIIRKVKVLKFYSIDNELFLIIKDDTTKFNRLVVINFHDIIKAIKIKLIDIQNI</sequence>
<evidence type="ECO:0000313" key="2">
    <source>
        <dbReference type="Proteomes" id="UP000063919"/>
    </source>
</evidence>
<gene>
    <name evidence="1" type="ORF">SCANT_v1c04650</name>
</gene>
<name>A0A0M4JSJ7_9MOLU</name>
<dbReference type="Proteomes" id="UP000063919">
    <property type="component" value="Chromosome"/>
</dbReference>
<protein>
    <submittedName>
        <fullName evidence="1">Uncharacterized protein</fullName>
    </submittedName>
</protein>
<keyword evidence="2" id="KW-1185">Reference proteome</keyword>
<accession>A0A0M4JSJ7</accession>
<evidence type="ECO:0000313" key="1">
    <source>
        <dbReference type="EMBL" id="ALD66371.1"/>
    </source>
</evidence>
<dbReference type="KEGG" id="scj:SCANT_v1c04650"/>
<dbReference type="PATRIC" id="fig|362837.3.peg.475"/>
<dbReference type="RefSeq" id="WP_053946133.1">
    <property type="nucleotide sequence ID" value="NZ_CP012622.1"/>
</dbReference>
<dbReference type="AlphaFoldDB" id="A0A0M4JSJ7"/>
<reference evidence="1 2" key="1">
    <citation type="journal article" date="2015" name="Genome Announc.">
        <title>Complete Genome Sequence of Spiroplasma cantharicola CC-1T (DSM 21588), a Bacterium Isolated from Soldier Beetle (Cantharis carolinus).</title>
        <authorList>
            <person name="Lo W.S."/>
            <person name="Liu P.Y."/>
            <person name="Kuo C.H."/>
        </authorList>
    </citation>
    <scope>NUCLEOTIDE SEQUENCE [LARGE SCALE GENOMIC DNA]</scope>
    <source>
        <strain evidence="1 2">CC-1</strain>
    </source>
</reference>
<organism evidence="1 2">
    <name type="scientific">Spiroplasma cantharicola</name>
    <dbReference type="NCBI Taxonomy" id="362837"/>
    <lineage>
        <taxon>Bacteria</taxon>
        <taxon>Bacillati</taxon>
        <taxon>Mycoplasmatota</taxon>
        <taxon>Mollicutes</taxon>
        <taxon>Entomoplasmatales</taxon>
        <taxon>Spiroplasmataceae</taxon>
        <taxon>Spiroplasma</taxon>
    </lineage>
</organism>
<dbReference type="EMBL" id="CP012622">
    <property type="protein sequence ID" value="ALD66371.1"/>
    <property type="molecule type" value="Genomic_DNA"/>
</dbReference>
<dbReference type="OrthoDB" id="10002209at2"/>